<proteinExistence type="predicted"/>
<feature type="domain" description="RING-type" evidence="3">
    <location>
        <begin position="125"/>
        <end position="163"/>
    </location>
</feature>
<reference evidence="4" key="1">
    <citation type="submission" date="2021-01" db="EMBL/GenBank/DDBJ databases">
        <authorList>
            <person name="Corre E."/>
            <person name="Pelletier E."/>
            <person name="Niang G."/>
            <person name="Scheremetjew M."/>
            <person name="Finn R."/>
            <person name="Kale V."/>
            <person name="Holt S."/>
            <person name="Cochrane G."/>
            <person name="Meng A."/>
            <person name="Brown T."/>
            <person name="Cohen L."/>
        </authorList>
    </citation>
    <scope>NUCLEOTIDE SEQUENCE</scope>
    <source>
        <strain evidence="4">CCAP 1951/1</strain>
    </source>
</reference>
<name>A0A7S1QA40_NEODS</name>
<evidence type="ECO:0000313" key="4">
    <source>
        <dbReference type="EMBL" id="CAD9125900.1"/>
    </source>
</evidence>
<dbReference type="PROSITE" id="PS50089">
    <property type="entry name" value="ZF_RING_2"/>
    <property type="match status" value="1"/>
</dbReference>
<dbReference type="GO" id="GO:0008270">
    <property type="term" value="F:zinc ion binding"/>
    <property type="evidence" value="ECO:0007669"/>
    <property type="project" value="UniProtKB-KW"/>
</dbReference>
<accession>A0A7S1QA40</accession>
<protein>
    <recommendedName>
        <fullName evidence="3">RING-type domain-containing protein</fullName>
    </recommendedName>
</protein>
<dbReference type="Pfam" id="PF13920">
    <property type="entry name" value="zf-C3HC4_3"/>
    <property type="match status" value="1"/>
</dbReference>
<feature type="region of interest" description="Disordered" evidence="2">
    <location>
        <begin position="1"/>
        <end position="49"/>
    </location>
</feature>
<dbReference type="Gene3D" id="3.30.40.10">
    <property type="entry name" value="Zinc/RING finger domain, C3HC4 (zinc finger)"/>
    <property type="match status" value="1"/>
</dbReference>
<dbReference type="AlphaFoldDB" id="A0A7S1QA40"/>
<feature type="region of interest" description="Disordered" evidence="2">
    <location>
        <begin position="170"/>
        <end position="191"/>
    </location>
</feature>
<evidence type="ECO:0000256" key="2">
    <source>
        <dbReference type="SAM" id="MobiDB-lite"/>
    </source>
</evidence>
<evidence type="ECO:0000256" key="1">
    <source>
        <dbReference type="PROSITE-ProRule" id="PRU00175"/>
    </source>
</evidence>
<evidence type="ECO:0000259" key="3">
    <source>
        <dbReference type="PROSITE" id="PS50089"/>
    </source>
</evidence>
<keyword evidence="1" id="KW-0863">Zinc-finger</keyword>
<dbReference type="InterPro" id="IPR001841">
    <property type="entry name" value="Znf_RING"/>
</dbReference>
<dbReference type="EMBL" id="HBGF01029821">
    <property type="protein sequence ID" value="CAD9125900.1"/>
    <property type="molecule type" value="Transcribed_RNA"/>
</dbReference>
<sequence>MPTPARRKQSRKPKRSRSRTVPPVDPPPPLPECDDDDDAEDNGDEGGDAAAATYPDFYLAPLHGSLYCVLCQCEVVVADAEVHPLSAQHEEAFEAHRQELVEIKRARNGRGRRRGPRPERERDQCVVCMAHDATHGFLPCAHRVLCEACAAELSREDRCYICRRDVSEVGPITRSPTPPPSPSPSSSEVEFVEVASSAITVSDDSQPIDV</sequence>
<dbReference type="SUPFAM" id="SSF57850">
    <property type="entry name" value="RING/U-box"/>
    <property type="match status" value="1"/>
</dbReference>
<gene>
    <name evidence="4" type="ORF">NDES1114_LOCUS19839</name>
</gene>
<feature type="compositionally biased region" description="Basic residues" evidence="2">
    <location>
        <begin position="1"/>
        <end position="18"/>
    </location>
</feature>
<keyword evidence="1" id="KW-0862">Zinc</keyword>
<organism evidence="4">
    <name type="scientific">Neobodo designis</name>
    <name type="common">Flagellated protozoan</name>
    <name type="synonym">Bodo designis</name>
    <dbReference type="NCBI Taxonomy" id="312471"/>
    <lineage>
        <taxon>Eukaryota</taxon>
        <taxon>Discoba</taxon>
        <taxon>Euglenozoa</taxon>
        <taxon>Kinetoplastea</taxon>
        <taxon>Metakinetoplastina</taxon>
        <taxon>Neobodonida</taxon>
        <taxon>Neobodo</taxon>
    </lineage>
</organism>
<keyword evidence="1" id="KW-0479">Metal-binding</keyword>
<dbReference type="InterPro" id="IPR013083">
    <property type="entry name" value="Znf_RING/FYVE/PHD"/>
</dbReference>
<feature type="compositionally biased region" description="Acidic residues" evidence="2">
    <location>
        <begin position="32"/>
        <end position="47"/>
    </location>
</feature>